<dbReference type="RefSeq" id="WP_243920049.1">
    <property type="nucleotide sequence ID" value="NZ_JALHLG010000009.1"/>
</dbReference>
<dbReference type="SMART" id="SM00387">
    <property type="entry name" value="HATPase_c"/>
    <property type="match status" value="1"/>
</dbReference>
<dbReference type="GO" id="GO:0005524">
    <property type="term" value="F:ATP binding"/>
    <property type="evidence" value="ECO:0007669"/>
    <property type="project" value="UniProtKB-KW"/>
</dbReference>
<dbReference type="InterPro" id="IPR033417">
    <property type="entry name" value="CHASE8"/>
</dbReference>
<dbReference type="EC" id="2.7.13.3" evidence="3"/>
<evidence type="ECO:0000313" key="10">
    <source>
        <dbReference type="EMBL" id="MCJ2187006.1"/>
    </source>
</evidence>
<evidence type="ECO:0000256" key="1">
    <source>
        <dbReference type="ARBA" id="ARBA00000085"/>
    </source>
</evidence>
<dbReference type="InterPro" id="IPR003661">
    <property type="entry name" value="HisK_dim/P_dom"/>
</dbReference>
<accession>A0ABT0BQ98</accession>
<evidence type="ECO:0000259" key="9">
    <source>
        <dbReference type="PROSITE" id="PS50885"/>
    </source>
</evidence>
<dbReference type="PANTHER" id="PTHR43047:SF63">
    <property type="entry name" value="HISTIDINE KINASE"/>
    <property type="match status" value="1"/>
</dbReference>
<keyword evidence="7" id="KW-0472">Membrane</keyword>
<dbReference type="Gene3D" id="1.10.287.130">
    <property type="match status" value="1"/>
</dbReference>
<dbReference type="CDD" id="cd00082">
    <property type="entry name" value="HisKA"/>
    <property type="match status" value="1"/>
</dbReference>
<comment type="subcellular location">
    <subcellularLocation>
        <location evidence="2">Membrane</location>
    </subcellularLocation>
</comment>
<dbReference type="EMBL" id="JALHLG010000009">
    <property type="protein sequence ID" value="MCJ2187006.1"/>
    <property type="molecule type" value="Genomic_DNA"/>
</dbReference>
<keyword evidence="5" id="KW-0808">Transferase</keyword>
<comment type="catalytic activity">
    <reaction evidence="1">
        <text>ATP + protein L-histidine = ADP + protein N-phospho-L-histidine.</text>
        <dbReference type="EC" id="2.7.13.3"/>
    </reaction>
</comment>
<dbReference type="InterPro" id="IPR003594">
    <property type="entry name" value="HATPase_dom"/>
</dbReference>
<feature type="transmembrane region" description="Helical" evidence="7">
    <location>
        <begin position="171"/>
        <end position="190"/>
    </location>
</feature>
<evidence type="ECO:0000256" key="3">
    <source>
        <dbReference type="ARBA" id="ARBA00012438"/>
    </source>
</evidence>
<dbReference type="SMART" id="SM00388">
    <property type="entry name" value="HisKA"/>
    <property type="match status" value="1"/>
</dbReference>
<evidence type="ECO:0000313" key="11">
    <source>
        <dbReference type="Proteomes" id="UP001202281"/>
    </source>
</evidence>
<dbReference type="Pfam" id="PF00672">
    <property type="entry name" value="HAMP"/>
    <property type="match status" value="1"/>
</dbReference>
<dbReference type="Pfam" id="PF17152">
    <property type="entry name" value="CHASE8"/>
    <property type="match status" value="1"/>
</dbReference>
<dbReference type="PROSITE" id="PS50109">
    <property type="entry name" value="HIS_KIN"/>
    <property type="match status" value="1"/>
</dbReference>
<keyword evidence="7" id="KW-0812">Transmembrane</keyword>
<gene>
    <name evidence="10" type="ORF">MTR66_09290</name>
</gene>
<dbReference type="InterPro" id="IPR036097">
    <property type="entry name" value="HisK_dim/P_sf"/>
</dbReference>
<keyword evidence="11" id="KW-1185">Reference proteome</keyword>
<feature type="domain" description="Histidine kinase" evidence="8">
    <location>
        <begin position="270"/>
        <end position="488"/>
    </location>
</feature>
<feature type="transmembrane region" description="Helical" evidence="7">
    <location>
        <begin position="21"/>
        <end position="40"/>
    </location>
</feature>
<evidence type="ECO:0000256" key="5">
    <source>
        <dbReference type="ARBA" id="ARBA00022679"/>
    </source>
</evidence>
<dbReference type="InterPro" id="IPR005467">
    <property type="entry name" value="His_kinase_dom"/>
</dbReference>
<dbReference type="InterPro" id="IPR004358">
    <property type="entry name" value="Sig_transdc_His_kin-like_C"/>
</dbReference>
<evidence type="ECO:0000256" key="2">
    <source>
        <dbReference type="ARBA" id="ARBA00004370"/>
    </source>
</evidence>
<dbReference type="SUPFAM" id="SSF55874">
    <property type="entry name" value="ATPase domain of HSP90 chaperone/DNA topoisomerase II/histidine kinase"/>
    <property type="match status" value="1"/>
</dbReference>
<dbReference type="SMART" id="SM00304">
    <property type="entry name" value="HAMP"/>
    <property type="match status" value="1"/>
</dbReference>
<sequence>MAKVRLFGFLARQPFHKKLMLFSVIAMAAAVSLSIAGLIGTQYKHYHDVSDRQYTQLAEVLAGNLGAAVVFDDRATVDSILRSAHAIPNIAWIEARDLQGRMIVGRRARGLSRQDLARARQSAVDPDQQGWAGITAHYARRVMPIRVDKAKIAELEIGYSYRSPWSILQEVLPAATAIFFVCMAIGIYVANRLRRLVSRPFDRMQSAIQSARVSGKLDARVELTGDSDFDGLIHSYNRMLDVLETRSGELASARDAAESANIAKSAFLANMSHELRTPLNAIIGYTEALREDLGNAGLARSVEDVNWIHVSSHQLLELINSLLDLSKIEAGRMELDLHSFDLPALLREVEATLQPLAAKQGNALTVTIDPALGTVRNDSTKLRQCLLNLGSNACKFTRDGFIDITARAEDADLVFEVSDTGIGMSGEELERLFQPFVQSDSSTTRRYGGTGLGLALIKRFVTLLGGTVTVNSEAGYGTTFIVRLRRDLDTSAAETAPAENPPHAKCAT</sequence>
<name>A0ABT0BQ98_9SPHN</name>
<dbReference type="Gene3D" id="3.30.565.10">
    <property type="entry name" value="Histidine kinase-like ATPase, C-terminal domain"/>
    <property type="match status" value="1"/>
</dbReference>
<dbReference type="Proteomes" id="UP001202281">
    <property type="component" value="Unassembled WGS sequence"/>
</dbReference>
<keyword evidence="4" id="KW-0597">Phosphoprotein</keyword>
<reference evidence="10 11" key="1">
    <citation type="submission" date="2022-04" db="EMBL/GenBank/DDBJ databases">
        <title>Identification of a novel bacterium isolated from mangrove sediments.</title>
        <authorList>
            <person name="Pan X."/>
        </authorList>
    </citation>
    <scope>NUCLEOTIDE SEQUENCE [LARGE SCALE GENOMIC DNA]</scope>
    <source>
        <strain evidence="10 11">B2638</strain>
    </source>
</reference>
<keyword evidence="7" id="KW-1133">Transmembrane helix</keyword>
<comment type="caution">
    <text evidence="10">The sequence shown here is derived from an EMBL/GenBank/DDBJ whole genome shotgun (WGS) entry which is preliminary data.</text>
</comment>
<dbReference type="PROSITE" id="PS50885">
    <property type="entry name" value="HAMP"/>
    <property type="match status" value="1"/>
</dbReference>
<dbReference type="InterPro" id="IPR003660">
    <property type="entry name" value="HAMP_dom"/>
</dbReference>
<keyword evidence="10" id="KW-0547">Nucleotide-binding</keyword>
<feature type="domain" description="HAMP" evidence="9">
    <location>
        <begin position="195"/>
        <end position="248"/>
    </location>
</feature>
<evidence type="ECO:0000259" key="8">
    <source>
        <dbReference type="PROSITE" id="PS50109"/>
    </source>
</evidence>
<dbReference type="PANTHER" id="PTHR43047">
    <property type="entry name" value="TWO-COMPONENT HISTIDINE PROTEIN KINASE"/>
    <property type="match status" value="1"/>
</dbReference>
<protein>
    <recommendedName>
        <fullName evidence="3">histidine kinase</fullName>
        <ecNumber evidence="3">2.7.13.3</ecNumber>
    </recommendedName>
</protein>
<proteinExistence type="predicted"/>
<dbReference type="Pfam" id="PF00512">
    <property type="entry name" value="HisKA"/>
    <property type="match status" value="1"/>
</dbReference>
<keyword evidence="6" id="KW-0418">Kinase</keyword>
<dbReference type="PRINTS" id="PR00344">
    <property type="entry name" value="BCTRLSENSOR"/>
</dbReference>
<evidence type="ECO:0000256" key="7">
    <source>
        <dbReference type="SAM" id="Phobius"/>
    </source>
</evidence>
<organism evidence="10 11">
    <name type="scientific">Novosphingobium beihaiensis</name>
    <dbReference type="NCBI Taxonomy" id="2930389"/>
    <lineage>
        <taxon>Bacteria</taxon>
        <taxon>Pseudomonadati</taxon>
        <taxon>Pseudomonadota</taxon>
        <taxon>Alphaproteobacteria</taxon>
        <taxon>Sphingomonadales</taxon>
        <taxon>Sphingomonadaceae</taxon>
        <taxon>Novosphingobium</taxon>
    </lineage>
</organism>
<evidence type="ECO:0000256" key="6">
    <source>
        <dbReference type="ARBA" id="ARBA00022777"/>
    </source>
</evidence>
<dbReference type="Pfam" id="PF02518">
    <property type="entry name" value="HATPase_c"/>
    <property type="match status" value="1"/>
</dbReference>
<dbReference type="SUPFAM" id="SSF47384">
    <property type="entry name" value="Homodimeric domain of signal transducing histidine kinase"/>
    <property type="match status" value="1"/>
</dbReference>
<dbReference type="InterPro" id="IPR036890">
    <property type="entry name" value="HATPase_C_sf"/>
</dbReference>
<evidence type="ECO:0000256" key="4">
    <source>
        <dbReference type="ARBA" id="ARBA00022553"/>
    </source>
</evidence>
<dbReference type="CDD" id="cd16922">
    <property type="entry name" value="HATPase_EvgS-ArcB-TorS-like"/>
    <property type="match status" value="1"/>
</dbReference>
<keyword evidence="10" id="KW-0067">ATP-binding</keyword>